<dbReference type="RefSeq" id="WP_093644017.1">
    <property type="nucleotide sequence ID" value="NZ_FPBH01000030.1"/>
</dbReference>
<evidence type="ECO:0000313" key="2">
    <source>
        <dbReference type="Proteomes" id="UP000198844"/>
    </source>
</evidence>
<name>A0A1I7ELJ4_9BURK</name>
<dbReference type="Proteomes" id="UP000198844">
    <property type="component" value="Unassembled WGS sequence"/>
</dbReference>
<accession>A0A1I7ELJ4</accession>
<dbReference type="OrthoDB" id="9128041at2"/>
<keyword evidence="1" id="KW-0808">Transferase</keyword>
<dbReference type="EMBL" id="FPBH01000030">
    <property type="protein sequence ID" value="SFU24818.1"/>
    <property type="molecule type" value="Genomic_DNA"/>
</dbReference>
<dbReference type="SUPFAM" id="SSF53756">
    <property type="entry name" value="UDP-Glycosyltransferase/glycogen phosphorylase"/>
    <property type="match status" value="1"/>
</dbReference>
<dbReference type="Pfam" id="PF13692">
    <property type="entry name" value="Glyco_trans_1_4"/>
    <property type="match status" value="1"/>
</dbReference>
<evidence type="ECO:0000313" key="1">
    <source>
        <dbReference type="EMBL" id="SFU24818.1"/>
    </source>
</evidence>
<sequence length="334" mass="37722">MSNVLYSGFRHDHHNDGAGYDRVVPDGAAYVCGNVLPFGTRRIGTKGRSLNFLIVDILTFLRGLRFPVIHYIYPENTAYVSSFILKALGKRIVFTIHLGEDFWVGKPRSLFYKLKQLNLRCADFVITLSQDQEHRLHDIFPGKTVKFLKHGLEFKNETLSSEVVASRRNASKLLAVGKNYRDFDTLKKIATDLKKHNMELHLVGTGLSGADFNGSSENVVVHGRLTASEYEKLLLESFAMVLPLTFATANNALLEAHKFALPAICSDIDGVSDYATSSTRFFTSVDEFWREIDSLRALSVDEYSSLCFAGRDHAEKIYDWSVLQKDTQEFFSIE</sequence>
<dbReference type="PANTHER" id="PTHR45947">
    <property type="entry name" value="SULFOQUINOVOSYL TRANSFERASE SQD2"/>
    <property type="match status" value="1"/>
</dbReference>
<protein>
    <submittedName>
        <fullName evidence="1">Glycosyltransferase involved in cell wall bisynthesis</fullName>
    </submittedName>
</protein>
<dbReference type="AlphaFoldDB" id="A0A1I7ELJ4"/>
<proteinExistence type="predicted"/>
<organism evidence="1 2">
    <name type="scientific">Paraburkholderia aspalathi</name>
    <dbReference type="NCBI Taxonomy" id="1324617"/>
    <lineage>
        <taxon>Bacteria</taxon>
        <taxon>Pseudomonadati</taxon>
        <taxon>Pseudomonadota</taxon>
        <taxon>Betaproteobacteria</taxon>
        <taxon>Burkholderiales</taxon>
        <taxon>Burkholderiaceae</taxon>
        <taxon>Paraburkholderia</taxon>
    </lineage>
</organism>
<dbReference type="InterPro" id="IPR050194">
    <property type="entry name" value="Glycosyltransferase_grp1"/>
</dbReference>
<reference evidence="1 2" key="1">
    <citation type="submission" date="2016-10" db="EMBL/GenBank/DDBJ databases">
        <authorList>
            <person name="de Groot N.N."/>
        </authorList>
    </citation>
    <scope>NUCLEOTIDE SEQUENCE [LARGE SCALE GENOMIC DNA]</scope>
    <source>
        <strain evidence="1 2">LMG 27731</strain>
    </source>
</reference>
<dbReference type="PANTHER" id="PTHR45947:SF3">
    <property type="entry name" value="SULFOQUINOVOSYL TRANSFERASE SQD2"/>
    <property type="match status" value="1"/>
</dbReference>
<dbReference type="Gene3D" id="3.40.50.2000">
    <property type="entry name" value="Glycogen Phosphorylase B"/>
    <property type="match status" value="2"/>
</dbReference>
<gene>
    <name evidence="1" type="ORF">SAMN05192563_103014</name>
</gene>
<dbReference type="GO" id="GO:0016757">
    <property type="term" value="F:glycosyltransferase activity"/>
    <property type="evidence" value="ECO:0007669"/>
    <property type="project" value="TreeGrafter"/>
</dbReference>